<reference evidence="7" key="1">
    <citation type="submission" date="2025-08" db="UniProtKB">
        <authorList>
            <consortium name="Ensembl"/>
        </authorList>
    </citation>
    <scope>IDENTIFICATION</scope>
</reference>
<evidence type="ECO:0000256" key="5">
    <source>
        <dbReference type="SAM" id="Phobius"/>
    </source>
</evidence>
<dbReference type="Ensembl" id="ENSVKKT00000016887.1">
    <property type="protein sequence ID" value="ENSVKKP00000016487.1"/>
    <property type="gene ID" value="ENSVKKG00000011265.1"/>
</dbReference>
<keyword evidence="4 5" id="KW-0472">Membrane</keyword>
<keyword evidence="8" id="KW-1185">Reference proteome</keyword>
<dbReference type="InterPro" id="IPR042623">
    <property type="entry name" value="TMEM205"/>
</dbReference>
<feature type="transmembrane region" description="Helical" evidence="5">
    <location>
        <begin position="56"/>
        <end position="75"/>
    </location>
</feature>
<feature type="domain" description="TMEM205-like" evidence="6">
    <location>
        <begin position="18"/>
        <end position="133"/>
    </location>
</feature>
<evidence type="ECO:0000256" key="2">
    <source>
        <dbReference type="ARBA" id="ARBA00022692"/>
    </source>
</evidence>
<proteinExistence type="predicted"/>
<evidence type="ECO:0000313" key="8">
    <source>
        <dbReference type="Proteomes" id="UP000694545"/>
    </source>
</evidence>
<protein>
    <recommendedName>
        <fullName evidence="6">TMEM205-like domain-containing protein</fullName>
    </recommendedName>
</protein>
<keyword evidence="3 5" id="KW-1133">Transmembrane helix</keyword>
<keyword evidence="2 5" id="KW-0812">Transmembrane</keyword>
<evidence type="ECO:0000259" key="6">
    <source>
        <dbReference type="Pfam" id="PF13664"/>
    </source>
</evidence>
<evidence type="ECO:0000313" key="7">
    <source>
        <dbReference type="Ensembl" id="ENSVKKP00000016487.1"/>
    </source>
</evidence>
<organism evidence="7 8">
    <name type="scientific">Varanus komodoensis</name>
    <name type="common">Komodo dragon</name>
    <dbReference type="NCBI Taxonomy" id="61221"/>
    <lineage>
        <taxon>Eukaryota</taxon>
        <taxon>Metazoa</taxon>
        <taxon>Chordata</taxon>
        <taxon>Craniata</taxon>
        <taxon>Vertebrata</taxon>
        <taxon>Euteleostomi</taxon>
        <taxon>Lepidosauria</taxon>
        <taxon>Squamata</taxon>
        <taxon>Bifurcata</taxon>
        <taxon>Unidentata</taxon>
        <taxon>Episquamata</taxon>
        <taxon>Toxicofera</taxon>
        <taxon>Anguimorpha</taxon>
        <taxon>Paleoanguimorpha</taxon>
        <taxon>Varanoidea</taxon>
        <taxon>Varanidae</taxon>
        <taxon>Varanus</taxon>
    </lineage>
</organism>
<sequence length="202" mass="22998">MPTDDAPSTLVKVLHLVFLSTFWGMQIWVTFISSFVMENNLSRHTFRFIQSFLFPYYLHIGSACAFINLTIFAMCHPSELLNEEETMQYQLPRHSGITVFPFQITVFFICVIAAALNAQWFGQVTSDIMAEMHLIEQSYGFGGAVGLFSNRSLIRLRRLDSNYKDLTNRLSIYHGFSSLCNLCCIACNALSLYYMAAHLSAL</sequence>
<reference evidence="7" key="2">
    <citation type="submission" date="2025-09" db="UniProtKB">
        <authorList>
            <consortium name="Ensembl"/>
        </authorList>
    </citation>
    <scope>IDENTIFICATION</scope>
</reference>
<feature type="transmembrane region" description="Helical" evidence="5">
    <location>
        <begin position="138"/>
        <end position="154"/>
    </location>
</feature>
<evidence type="ECO:0000256" key="1">
    <source>
        <dbReference type="ARBA" id="ARBA00004370"/>
    </source>
</evidence>
<name>A0A8D2L414_VARKO</name>
<dbReference type="InterPro" id="IPR025423">
    <property type="entry name" value="TMEM205-like"/>
</dbReference>
<feature type="transmembrane region" description="Helical" evidence="5">
    <location>
        <begin position="96"/>
        <end position="118"/>
    </location>
</feature>
<dbReference type="GO" id="GO:0016020">
    <property type="term" value="C:membrane"/>
    <property type="evidence" value="ECO:0007669"/>
    <property type="project" value="UniProtKB-SubCell"/>
</dbReference>
<evidence type="ECO:0000256" key="3">
    <source>
        <dbReference type="ARBA" id="ARBA00022989"/>
    </source>
</evidence>
<evidence type="ECO:0000256" key="4">
    <source>
        <dbReference type="ARBA" id="ARBA00023136"/>
    </source>
</evidence>
<feature type="transmembrane region" description="Helical" evidence="5">
    <location>
        <begin position="175"/>
        <end position="196"/>
    </location>
</feature>
<accession>A0A8D2L414</accession>
<dbReference type="PANTHER" id="PTHR46916">
    <property type="entry name" value="TRANSMEMBRANE PROTEIN 205"/>
    <property type="match status" value="1"/>
</dbReference>
<dbReference type="PANTHER" id="PTHR46916:SF1">
    <property type="entry name" value="TRANSMEMBRANE PROTEIN 205"/>
    <property type="match status" value="1"/>
</dbReference>
<dbReference type="AlphaFoldDB" id="A0A8D2L414"/>
<dbReference type="Pfam" id="PF13664">
    <property type="entry name" value="DUF4149"/>
    <property type="match status" value="1"/>
</dbReference>
<dbReference type="Proteomes" id="UP000694545">
    <property type="component" value="Unplaced"/>
</dbReference>
<feature type="transmembrane region" description="Helical" evidence="5">
    <location>
        <begin position="12"/>
        <end position="36"/>
    </location>
</feature>
<comment type="subcellular location">
    <subcellularLocation>
        <location evidence="1">Membrane</location>
    </subcellularLocation>
</comment>
<dbReference type="OMA" id="MLTMACT"/>